<dbReference type="GO" id="GO:0008270">
    <property type="term" value="F:zinc ion binding"/>
    <property type="evidence" value="ECO:0007669"/>
    <property type="project" value="InterPro"/>
</dbReference>
<dbReference type="SUPFAM" id="SSF51569">
    <property type="entry name" value="Aldolase"/>
    <property type="match status" value="1"/>
</dbReference>
<keyword evidence="2" id="KW-1185">Reference proteome</keyword>
<dbReference type="eggNOG" id="arCOG07500">
    <property type="taxonomic scope" value="Archaea"/>
</dbReference>
<organism evidence="1 2">
    <name type="scientific">Halarchaeum acidiphilum MH1-52-1</name>
    <dbReference type="NCBI Taxonomy" id="1261545"/>
    <lineage>
        <taxon>Archaea</taxon>
        <taxon>Methanobacteriati</taxon>
        <taxon>Methanobacteriota</taxon>
        <taxon>Stenosarchaea group</taxon>
        <taxon>Halobacteria</taxon>
        <taxon>Halobacteriales</taxon>
        <taxon>Halobacteriaceae</taxon>
    </lineage>
</organism>
<dbReference type="Pfam" id="PF01116">
    <property type="entry name" value="F_bP_aldolase"/>
    <property type="match status" value="1"/>
</dbReference>
<dbReference type="AlphaFoldDB" id="U2YV11"/>
<dbReference type="Gene3D" id="3.20.20.70">
    <property type="entry name" value="Aldolase class I"/>
    <property type="match status" value="1"/>
</dbReference>
<dbReference type="GO" id="GO:0005975">
    <property type="term" value="P:carbohydrate metabolic process"/>
    <property type="evidence" value="ECO:0007669"/>
    <property type="project" value="InterPro"/>
</dbReference>
<dbReference type="PANTHER" id="PTHR30304">
    <property type="entry name" value="D-TAGATOSE-1,6-BISPHOSPHATE ALDOLASE"/>
    <property type="match status" value="1"/>
</dbReference>
<dbReference type="Proteomes" id="UP000016986">
    <property type="component" value="Unassembled WGS sequence"/>
</dbReference>
<protein>
    <submittedName>
        <fullName evidence="1">Tagatose 1,6-bisphosphate aldolase</fullName>
    </submittedName>
</protein>
<dbReference type="RefSeq" id="WP_021780292.1">
    <property type="nucleotide sequence ID" value="NZ_BATA01000037.1"/>
</dbReference>
<evidence type="ECO:0000313" key="1">
    <source>
        <dbReference type="EMBL" id="GAD52850.1"/>
    </source>
</evidence>
<gene>
    <name evidence="1" type="ORF">MBEHAL_1610</name>
</gene>
<dbReference type="InterPro" id="IPR000771">
    <property type="entry name" value="FBA_II"/>
</dbReference>
<comment type="caution">
    <text evidence="1">The sequence shown here is derived from an EMBL/GenBank/DDBJ whole genome shotgun (WGS) entry which is preliminary data.</text>
</comment>
<proteinExistence type="predicted"/>
<accession>U2YV11</accession>
<reference evidence="1 2" key="1">
    <citation type="submission" date="2013-09" db="EMBL/GenBank/DDBJ databases">
        <title>Whole genome sequencing of Halarchaeum acidiphilum strain MH1-52-1.</title>
        <authorList>
            <person name="Shimane Y."/>
            <person name="Minegishi H."/>
            <person name="Nishi S."/>
            <person name="Echigo A."/>
            <person name="Shuto A."/>
            <person name="Konishi M."/>
            <person name="Ito T."/>
            <person name="Ohkuma M."/>
            <person name="Ohta Y."/>
            <person name="Nagano Y."/>
            <person name="Tsubouchi T."/>
            <person name="Mori K."/>
            <person name="Usui K."/>
            <person name="Kamekura M."/>
            <person name="Usami R."/>
            <person name="Takaki Y."/>
            <person name="Hatada Y."/>
        </authorList>
    </citation>
    <scope>NUCLEOTIDE SEQUENCE [LARGE SCALE GENOMIC DNA]</scope>
    <source>
        <strain evidence="1 2">JCM 16109</strain>
    </source>
</reference>
<dbReference type="PANTHER" id="PTHR30304:SF0">
    <property type="entry name" value="D-TAGATOSE-1,6-BISPHOSPHATE ALDOLASE SUBUNIT GATY-RELATED"/>
    <property type="match status" value="1"/>
</dbReference>
<dbReference type="NCBIfam" id="NF041368">
    <property type="entry name" value="Fbpase2_Halo"/>
    <property type="match status" value="1"/>
</dbReference>
<dbReference type="InterPro" id="IPR013785">
    <property type="entry name" value="Aldolase_TIM"/>
</dbReference>
<dbReference type="OrthoDB" id="145241at2157"/>
<sequence length="337" mass="36227">MAYHDGDALASTYAAAREGGYGFFASNVTHFDVLLGLLDGAERVGSDLVVQLSRESAAFYGCGDPDVGLDAFGAYLERVAAGADVGVACNVDHVHLPDQWEFLDAVVESDVPSSVMVDASDRSFEENVDLVRDATARLHAADPDVLVEAELGRVAGTEGSTETALEDAYYTDPEASVEFVERTGVDLLAVSVGTQHGVASGVDLDVRPDIAREVDAALREAGHDVPLVVHGASGLADEQVRAFVDAGVRKFNKNTRYQYEFSRTLADFYREHADAVRPPEGVADDREGFFADADWAPDRTYFHPHAATDRVHERLADVYADLAELTGSAGQSRGSER</sequence>
<dbReference type="InterPro" id="IPR054909">
    <property type="entry name" value="Fbpase2"/>
</dbReference>
<name>U2YV11_9EURY</name>
<dbReference type="InterPro" id="IPR050246">
    <property type="entry name" value="Class_II_FBP_aldolase"/>
</dbReference>
<dbReference type="EMBL" id="BATA01000037">
    <property type="protein sequence ID" value="GAD52850.1"/>
    <property type="molecule type" value="Genomic_DNA"/>
</dbReference>
<dbReference type="GO" id="GO:0016832">
    <property type="term" value="F:aldehyde-lyase activity"/>
    <property type="evidence" value="ECO:0007669"/>
    <property type="project" value="InterPro"/>
</dbReference>
<evidence type="ECO:0000313" key="2">
    <source>
        <dbReference type="Proteomes" id="UP000016986"/>
    </source>
</evidence>